<name>A0A561TCF5_9ACTN</name>
<gene>
    <name evidence="2" type="ORF">FHX78_111689</name>
</gene>
<proteinExistence type="predicted"/>
<evidence type="ECO:0000313" key="2">
    <source>
        <dbReference type="EMBL" id="TWF84753.1"/>
    </source>
</evidence>
<organism evidence="2 3">
    <name type="scientific">Streptomyces capillispiralis</name>
    <dbReference type="NCBI Taxonomy" id="68182"/>
    <lineage>
        <taxon>Bacteria</taxon>
        <taxon>Bacillati</taxon>
        <taxon>Actinomycetota</taxon>
        <taxon>Actinomycetes</taxon>
        <taxon>Kitasatosporales</taxon>
        <taxon>Streptomycetaceae</taxon>
        <taxon>Streptomyces</taxon>
    </lineage>
</organism>
<dbReference type="InterPro" id="IPR002937">
    <property type="entry name" value="Amino_oxidase"/>
</dbReference>
<dbReference type="Pfam" id="PF01593">
    <property type="entry name" value="Amino_oxidase"/>
    <property type="match status" value="1"/>
</dbReference>
<dbReference type="Gene3D" id="3.50.50.60">
    <property type="entry name" value="FAD/NAD(P)-binding domain"/>
    <property type="match status" value="1"/>
</dbReference>
<sequence>MAHITIVGGGLAGLAAAIAAAELGAPVTLHESHSTLGGRARSTKSPYVTNDGTHVFFVNGEPWQWLLGRGLAGPFVRLTSQEVMRMRFRRRGKLRGSLPAGYLRMTLLGRRRVPPHELSFRDWATPLFGEQAVRDSVGFLGPVLYDADPARLSAAFVFERLLRVGTPKYPLPTRYVIGGWGAVVDRMADRARELGVRVETGSRITELPEDGPVVVATSLDAARTLLGDPGLRWESGASVLLDVAMTPSKKDGNVTFDMDEGGFVGHYSDHDPTLAPAGEDLWQGQMPLRAGESKAAALDRLRSLYDLTAPGWRERTTWQRDYVSRGRTGALDLPGRTWRDRPAVDRGEGVFLAGDSVAAPGILAEVSLHSGRTAAARAVEALSRSRARVREFG</sequence>
<dbReference type="Proteomes" id="UP000316603">
    <property type="component" value="Unassembled WGS sequence"/>
</dbReference>
<dbReference type="InterPro" id="IPR036188">
    <property type="entry name" value="FAD/NAD-bd_sf"/>
</dbReference>
<dbReference type="EMBL" id="VIWV01000001">
    <property type="protein sequence ID" value="TWF84753.1"/>
    <property type="molecule type" value="Genomic_DNA"/>
</dbReference>
<dbReference type="RefSeq" id="WP_145866830.1">
    <property type="nucleotide sequence ID" value="NZ_BNCE01000043.1"/>
</dbReference>
<dbReference type="PANTHER" id="PTHR42923">
    <property type="entry name" value="PROTOPORPHYRINOGEN OXIDASE"/>
    <property type="match status" value="1"/>
</dbReference>
<dbReference type="Gene3D" id="3.90.660.50">
    <property type="match status" value="1"/>
</dbReference>
<dbReference type="PRINTS" id="PR00368">
    <property type="entry name" value="FADPNR"/>
</dbReference>
<accession>A0A561TCF5</accession>
<evidence type="ECO:0000259" key="1">
    <source>
        <dbReference type="Pfam" id="PF01593"/>
    </source>
</evidence>
<comment type="caution">
    <text evidence="2">The sequence shown here is derived from an EMBL/GenBank/DDBJ whole genome shotgun (WGS) entry which is preliminary data.</text>
</comment>
<dbReference type="OrthoDB" id="5501831at2"/>
<dbReference type="SUPFAM" id="SSF51971">
    <property type="entry name" value="Nucleotide-binding domain"/>
    <property type="match status" value="1"/>
</dbReference>
<dbReference type="AlphaFoldDB" id="A0A561TCF5"/>
<feature type="domain" description="Amine oxidase" evidence="1">
    <location>
        <begin position="287"/>
        <end position="378"/>
    </location>
</feature>
<keyword evidence="3" id="KW-1185">Reference proteome</keyword>
<dbReference type="GO" id="GO:0016491">
    <property type="term" value="F:oxidoreductase activity"/>
    <property type="evidence" value="ECO:0007669"/>
    <property type="project" value="InterPro"/>
</dbReference>
<protein>
    <submittedName>
        <fullName evidence="2">Phytoene dehydrogenase-like protein</fullName>
    </submittedName>
</protein>
<dbReference type="PRINTS" id="PR00411">
    <property type="entry name" value="PNDRDTASEI"/>
</dbReference>
<dbReference type="Pfam" id="PF13450">
    <property type="entry name" value="NAD_binding_8"/>
    <property type="match status" value="1"/>
</dbReference>
<reference evidence="2 3" key="1">
    <citation type="submission" date="2019-06" db="EMBL/GenBank/DDBJ databases">
        <title>Sequencing the genomes of 1000 actinobacteria strains.</title>
        <authorList>
            <person name="Klenk H.-P."/>
        </authorList>
    </citation>
    <scope>NUCLEOTIDE SEQUENCE [LARGE SCALE GENOMIC DNA]</scope>
    <source>
        <strain evidence="2 3">DSM 41695</strain>
    </source>
</reference>
<dbReference type="InterPro" id="IPR050464">
    <property type="entry name" value="Zeta_carotene_desat/Oxidored"/>
</dbReference>
<evidence type="ECO:0000313" key="3">
    <source>
        <dbReference type="Proteomes" id="UP000316603"/>
    </source>
</evidence>